<evidence type="ECO:0000313" key="2">
    <source>
        <dbReference type="EMBL" id="GAA0393223.1"/>
    </source>
</evidence>
<feature type="compositionally biased region" description="Basic and acidic residues" evidence="1">
    <location>
        <begin position="33"/>
        <end position="66"/>
    </location>
</feature>
<name>A0ABN0YES8_9CAUL</name>
<proteinExistence type="predicted"/>
<reference evidence="2 3" key="1">
    <citation type="journal article" date="2019" name="Int. J. Syst. Evol. Microbiol.">
        <title>The Global Catalogue of Microorganisms (GCM) 10K type strain sequencing project: providing services to taxonomists for standard genome sequencing and annotation.</title>
        <authorList>
            <consortium name="The Broad Institute Genomics Platform"/>
            <consortium name="The Broad Institute Genome Sequencing Center for Infectious Disease"/>
            <person name="Wu L."/>
            <person name="Ma J."/>
        </authorList>
    </citation>
    <scope>NUCLEOTIDE SEQUENCE [LARGE SCALE GENOMIC DNA]</scope>
    <source>
        <strain evidence="2 3">JCM 13476</strain>
    </source>
</reference>
<protein>
    <submittedName>
        <fullName evidence="2">DUF4169 family protein</fullName>
    </submittedName>
</protein>
<dbReference type="EMBL" id="BAAAEJ010000007">
    <property type="protein sequence ID" value="GAA0393223.1"/>
    <property type="molecule type" value="Genomic_DNA"/>
</dbReference>
<dbReference type="Proteomes" id="UP001500791">
    <property type="component" value="Unassembled WGS sequence"/>
</dbReference>
<dbReference type="InterPro" id="IPR025227">
    <property type="entry name" value="DUF4169"/>
</dbReference>
<evidence type="ECO:0000256" key="1">
    <source>
        <dbReference type="SAM" id="MobiDB-lite"/>
    </source>
</evidence>
<dbReference type="RefSeq" id="WP_167177265.1">
    <property type="nucleotide sequence ID" value="NZ_BAAAEJ010000007.1"/>
</dbReference>
<dbReference type="Pfam" id="PF13770">
    <property type="entry name" value="DUF4169"/>
    <property type="match status" value="1"/>
</dbReference>
<comment type="caution">
    <text evidence="2">The sequence shown here is derived from an EMBL/GenBank/DDBJ whole genome shotgun (WGS) entry which is preliminary data.</text>
</comment>
<sequence>MAEIINLNRARKQAAKQTDRKQAEANRLTFGRTKLERQQNQKNEAARVSRLEGHKRDSTEKDDGEV</sequence>
<evidence type="ECO:0000313" key="3">
    <source>
        <dbReference type="Proteomes" id="UP001500791"/>
    </source>
</evidence>
<accession>A0ABN0YES8</accession>
<keyword evidence="3" id="KW-1185">Reference proteome</keyword>
<gene>
    <name evidence="2" type="ORF">GCM10009093_19760</name>
</gene>
<feature type="region of interest" description="Disordered" evidence="1">
    <location>
        <begin position="1"/>
        <end position="66"/>
    </location>
</feature>
<organism evidence="2 3">
    <name type="scientific">Brevundimonas terrae</name>
    <dbReference type="NCBI Taxonomy" id="363631"/>
    <lineage>
        <taxon>Bacteria</taxon>
        <taxon>Pseudomonadati</taxon>
        <taxon>Pseudomonadota</taxon>
        <taxon>Alphaproteobacteria</taxon>
        <taxon>Caulobacterales</taxon>
        <taxon>Caulobacteraceae</taxon>
        <taxon>Brevundimonas</taxon>
    </lineage>
</organism>